<evidence type="ECO:0000259" key="1">
    <source>
        <dbReference type="Pfam" id="PF12728"/>
    </source>
</evidence>
<name>A0A523UX46_UNCT6</name>
<dbReference type="InterPro" id="IPR009061">
    <property type="entry name" value="DNA-bd_dom_put_sf"/>
</dbReference>
<dbReference type="SUPFAM" id="SSF46955">
    <property type="entry name" value="Putative DNA-binding domain"/>
    <property type="match status" value="1"/>
</dbReference>
<dbReference type="Gene3D" id="1.10.10.10">
    <property type="entry name" value="Winged helix-like DNA-binding domain superfamily/Winged helix DNA-binding domain"/>
    <property type="match status" value="1"/>
</dbReference>
<dbReference type="AlphaFoldDB" id="A0A523UX46"/>
<dbReference type="InterPro" id="IPR036388">
    <property type="entry name" value="WH-like_DNA-bd_sf"/>
</dbReference>
<dbReference type="EMBL" id="SOJN01000032">
    <property type="protein sequence ID" value="TET47114.1"/>
    <property type="molecule type" value="Genomic_DNA"/>
</dbReference>
<dbReference type="Proteomes" id="UP000315525">
    <property type="component" value="Unassembled WGS sequence"/>
</dbReference>
<dbReference type="Pfam" id="PF12728">
    <property type="entry name" value="HTH_17"/>
    <property type="match status" value="1"/>
</dbReference>
<feature type="domain" description="Helix-turn-helix" evidence="1">
    <location>
        <begin position="6"/>
        <end position="53"/>
    </location>
</feature>
<evidence type="ECO:0000313" key="3">
    <source>
        <dbReference type="Proteomes" id="UP000315525"/>
    </source>
</evidence>
<accession>A0A523UX46</accession>
<proteinExistence type="predicted"/>
<dbReference type="InterPro" id="IPR010093">
    <property type="entry name" value="SinI_DNA-bd"/>
</dbReference>
<dbReference type="GO" id="GO:0003677">
    <property type="term" value="F:DNA binding"/>
    <property type="evidence" value="ECO:0007669"/>
    <property type="project" value="UniProtKB-KW"/>
</dbReference>
<dbReference type="NCBIfam" id="TIGR01764">
    <property type="entry name" value="excise"/>
    <property type="match status" value="1"/>
</dbReference>
<protein>
    <submittedName>
        <fullName evidence="2">DNA-binding protein</fullName>
    </submittedName>
</protein>
<keyword evidence="2" id="KW-0238">DNA-binding</keyword>
<dbReference type="InterPro" id="IPR041657">
    <property type="entry name" value="HTH_17"/>
</dbReference>
<organism evidence="2 3">
    <name type="scientific">candidate division TA06 bacterium</name>
    <dbReference type="NCBI Taxonomy" id="2250710"/>
    <lineage>
        <taxon>Bacteria</taxon>
        <taxon>Bacteria division TA06</taxon>
    </lineage>
</organism>
<evidence type="ECO:0000313" key="2">
    <source>
        <dbReference type="EMBL" id="TET47114.1"/>
    </source>
</evidence>
<gene>
    <name evidence="2" type="ORF">E3J62_02400</name>
</gene>
<comment type="caution">
    <text evidence="2">The sequence shown here is derived from an EMBL/GenBank/DDBJ whole genome shotgun (WGS) entry which is preliminary data.</text>
</comment>
<reference evidence="2 3" key="1">
    <citation type="submission" date="2019-03" db="EMBL/GenBank/DDBJ databases">
        <title>Metabolic potential of uncultured bacteria and archaea associated with petroleum seepage in deep-sea sediments.</title>
        <authorList>
            <person name="Dong X."/>
            <person name="Hubert C."/>
        </authorList>
    </citation>
    <scope>NUCLEOTIDE SEQUENCE [LARGE SCALE GENOMIC DNA]</scope>
    <source>
        <strain evidence="2">E44_bin18</strain>
    </source>
</reference>
<sequence length="78" mass="9236">MDRLVDINRLAEILSVKPATIYGWVHEGYIPHIKLGKLVRFSVKEVEEWLKDKRRRGRKNRVPEVELVSKGRRPIKMT</sequence>